<comment type="function">
    <text evidence="11">Catalyzes the attachment of alanine to tRNA(Ala) in a two-step reaction: alanine is first activated by ATP to form Ala-AMP and then transferred to the acceptor end of tRNA(Ala). Also edits incorrectly charged Ser-tRNA(Ala) and Gly-tRNA(Ala) via its editing domain.</text>
</comment>
<dbReference type="Gene3D" id="2.40.30.130">
    <property type="match status" value="1"/>
</dbReference>
<dbReference type="GO" id="GO:0002161">
    <property type="term" value="F:aminoacyl-tRNA deacylase activity"/>
    <property type="evidence" value="ECO:0007669"/>
    <property type="project" value="TreeGrafter"/>
</dbReference>
<dbReference type="InterPro" id="IPR009000">
    <property type="entry name" value="Transl_B-barrel_sf"/>
</dbReference>
<comment type="similarity">
    <text evidence="1 11">Belongs to the class-II aminoacyl-tRNA synthetase family.</text>
</comment>
<comment type="catalytic activity">
    <reaction evidence="11">
        <text>tRNA(Ala) + L-alanine + ATP = L-alanyl-tRNA(Ala) + AMP + diphosphate</text>
        <dbReference type="Rhea" id="RHEA:12540"/>
        <dbReference type="Rhea" id="RHEA-COMP:9657"/>
        <dbReference type="Rhea" id="RHEA-COMP:9923"/>
        <dbReference type="ChEBI" id="CHEBI:30616"/>
        <dbReference type="ChEBI" id="CHEBI:33019"/>
        <dbReference type="ChEBI" id="CHEBI:57972"/>
        <dbReference type="ChEBI" id="CHEBI:78442"/>
        <dbReference type="ChEBI" id="CHEBI:78497"/>
        <dbReference type="ChEBI" id="CHEBI:456215"/>
        <dbReference type="EC" id="6.1.1.7"/>
    </reaction>
</comment>
<dbReference type="Pfam" id="PF01411">
    <property type="entry name" value="tRNA-synt_2c"/>
    <property type="match status" value="1"/>
</dbReference>
<dbReference type="EMBL" id="JJMP01000003">
    <property type="protein sequence ID" value="RYC51845.1"/>
    <property type="molecule type" value="Genomic_DNA"/>
</dbReference>
<dbReference type="CDD" id="cd00673">
    <property type="entry name" value="AlaRS_core"/>
    <property type="match status" value="1"/>
</dbReference>
<dbReference type="FunFam" id="3.30.930.10:FF:000011">
    <property type="entry name" value="Alanine--tRNA ligase, cytoplasmic"/>
    <property type="match status" value="1"/>
</dbReference>
<comment type="subcellular location">
    <subcellularLocation>
        <location evidence="11">Cytoplasm</location>
    </subcellularLocation>
</comment>
<feature type="binding site" evidence="11">
    <location>
        <position position="563"/>
    </location>
    <ligand>
        <name>Zn(2+)</name>
        <dbReference type="ChEBI" id="CHEBI:29105"/>
    </ligand>
</feature>
<organism evidence="13 14">
    <name type="scientific">Flagellimonas olearia</name>
    <dbReference type="NCBI Taxonomy" id="552546"/>
    <lineage>
        <taxon>Bacteria</taxon>
        <taxon>Pseudomonadati</taxon>
        <taxon>Bacteroidota</taxon>
        <taxon>Flavobacteriia</taxon>
        <taxon>Flavobacteriales</taxon>
        <taxon>Flavobacteriaceae</taxon>
        <taxon>Flagellimonas</taxon>
    </lineage>
</organism>
<dbReference type="SMART" id="SM00863">
    <property type="entry name" value="tRNA_SAD"/>
    <property type="match status" value="1"/>
</dbReference>
<keyword evidence="14" id="KW-1185">Reference proteome</keyword>
<reference evidence="13 14" key="1">
    <citation type="submission" date="2014-04" db="EMBL/GenBank/DDBJ databases">
        <title>Whole genome of Muricauda olearia.</title>
        <authorList>
            <person name="Zhang X.-H."/>
            <person name="Tang K."/>
        </authorList>
    </citation>
    <scope>NUCLEOTIDE SEQUENCE [LARGE SCALE GENOMIC DNA]</scope>
    <source>
        <strain evidence="13 14">Th120</strain>
    </source>
</reference>
<dbReference type="GO" id="GO:0006419">
    <property type="term" value="P:alanyl-tRNA aminoacylation"/>
    <property type="evidence" value="ECO:0007669"/>
    <property type="project" value="UniProtKB-UniRule"/>
</dbReference>
<keyword evidence="10 11" id="KW-0030">Aminoacyl-tRNA synthetase</keyword>
<dbReference type="GO" id="GO:0005524">
    <property type="term" value="F:ATP binding"/>
    <property type="evidence" value="ECO:0007669"/>
    <property type="project" value="UniProtKB-UniRule"/>
</dbReference>
<gene>
    <name evidence="11" type="primary">alaS</name>
    <name evidence="13" type="ORF">DN53_08120</name>
</gene>
<accession>A0A444VM37</accession>
<dbReference type="PROSITE" id="PS50860">
    <property type="entry name" value="AA_TRNA_LIGASE_II_ALA"/>
    <property type="match status" value="1"/>
</dbReference>
<feature type="binding site" evidence="11">
    <location>
        <position position="665"/>
    </location>
    <ligand>
        <name>Zn(2+)</name>
        <dbReference type="ChEBI" id="CHEBI:29105"/>
    </ligand>
</feature>
<dbReference type="GO" id="GO:0000049">
    <property type="term" value="F:tRNA binding"/>
    <property type="evidence" value="ECO:0007669"/>
    <property type="project" value="UniProtKB-KW"/>
</dbReference>
<dbReference type="FunFam" id="3.30.54.20:FF:000001">
    <property type="entry name" value="Alanine--tRNA ligase"/>
    <property type="match status" value="1"/>
</dbReference>
<proteinExistence type="inferred from homology"/>
<evidence type="ECO:0000256" key="7">
    <source>
        <dbReference type="ARBA" id="ARBA00022840"/>
    </source>
</evidence>
<keyword evidence="9 11" id="KW-0648">Protein biosynthesis</keyword>
<dbReference type="PRINTS" id="PR00980">
    <property type="entry name" value="TRNASYNTHALA"/>
</dbReference>
<dbReference type="AlphaFoldDB" id="A0A444VM37"/>
<evidence type="ECO:0000256" key="8">
    <source>
        <dbReference type="ARBA" id="ARBA00022884"/>
    </source>
</evidence>
<dbReference type="HAMAP" id="MF_00036_B">
    <property type="entry name" value="Ala_tRNA_synth_B"/>
    <property type="match status" value="1"/>
</dbReference>
<dbReference type="SUPFAM" id="SSF101353">
    <property type="entry name" value="Putative anticodon-binding domain of alanyl-tRNA synthetase (AlaRS)"/>
    <property type="match status" value="1"/>
</dbReference>
<dbReference type="Gene3D" id="3.30.54.20">
    <property type="match status" value="1"/>
</dbReference>
<keyword evidence="5 11" id="KW-0547">Nucleotide-binding</keyword>
<dbReference type="Gene3D" id="3.30.980.10">
    <property type="entry name" value="Threonyl-trna Synthetase, Chain A, domain 2"/>
    <property type="match status" value="1"/>
</dbReference>
<evidence type="ECO:0000256" key="6">
    <source>
        <dbReference type="ARBA" id="ARBA00022833"/>
    </source>
</evidence>
<keyword evidence="2 11" id="KW-0820">tRNA-binding</keyword>
<dbReference type="Pfam" id="PF07973">
    <property type="entry name" value="tRNA_SAD"/>
    <property type="match status" value="1"/>
</dbReference>
<dbReference type="GO" id="GO:0005737">
    <property type="term" value="C:cytoplasm"/>
    <property type="evidence" value="ECO:0007669"/>
    <property type="project" value="UniProtKB-SubCell"/>
</dbReference>
<dbReference type="Gene3D" id="3.30.930.10">
    <property type="entry name" value="Bira Bifunctional Protein, Domain 2"/>
    <property type="match status" value="1"/>
</dbReference>
<keyword evidence="8 11" id="KW-0694">RNA-binding</keyword>
<evidence type="ECO:0000256" key="1">
    <source>
        <dbReference type="ARBA" id="ARBA00008226"/>
    </source>
</evidence>
<evidence type="ECO:0000256" key="11">
    <source>
        <dbReference type="HAMAP-Rule" id="MF_00036"/>
    </source>
</evidence>
<feature type="domain" description="Alanyl-transfer RNA synthetases family profile" evidence="12">
    <location>
        <begin position="1"/>
        <end position="708"/>
    </location>
</feature>
<comment type="caution">
    <text evidence="13">The sequence shown here is derived from an EMBL/GenBank/DDBJ whole genome shotgun (WGS) entry which is preliminary data.</text>
</comment>
<feature type="binding site" evidence="11">
    <location>
        <position position="567"/>
    </location>
    <ligand>
        <name>Zn(2+)</name>
        <dbReference type="ChEBI" id="CHEBI:29105"/>
    </ligand>
</feature>
<evidence type="ECO:0000256" key="9">
    <source>
        <dbReference type="ARBA" id="ARBA00022917"/>
    </source>
</evidence>
<dbReference type="GO" id="GO:0004813">
    <property type="term" value="F:alanine-tRNA ligase activity"/>
    <property type="evidence" value="ECO:0007669"/>
    <property type="project" value="UniProtKB-UniRule"/>
</dbReference>
<dbReference type="InterPro" id="IPR003156">
    <property type="entry name" value="DHHA1_dom"/>
</dbReference>
<comment type="domain">
    <text evidence="11">Consists of three domains; the N-terminal catalytic domain, the editing domain and the C-terminal C-Ala domain. The editing domain removes incorrectly charged amino acids, while the C-Ala domain, along with tRNA(Ala), serves as a bridge to cooperatively bring together the editing and aminoacylation centers thus stimulating deacylation of misacylated tRNAs.</text>
</comment>
<dbReference type="InterPro" id="IPR012947">
    <property type="entry name" value="tRNA_SAD"/>
</dbReference>
<dbReference type="InterPro" id="IPR045864">
    <property type="entry name" value="aa-tRNA-synth_II/BPL/LPL"/>
</dbReference>
<evidence type="ECO:0000313" key="14">
    <source>
        <dbReference type="Proteomes" id="UP000290261"/>
    </source>
</evidence>
<dbReference type="NCBIfam" id="TIGR00344">
    <property type="entry name" value="alaS"/>
    <property type="match status" value="1"/>
</dbReference>
<evidence type="ECO:0000256" key="4">
    <source>
        <dbReference type="ARBA" id="ARBA00022723"/>
    </source>
</evidence>
<evidence type="ECO:0000313" key="13">
    <source>
        <dbReference type="EMBL" id="RYC51845.1"/>
    </source>
</evidence>
<dbReference type="Pfam" id="PF02272">
    <property type="entry name" value="DHHA1"/>
    <property type="match status" value="1"/>
</dbReference>
<evidence type="ECO:0000256" key="10">
    <source>
        <dbReference type="ARBA" id="ARBA00023146"/>
    </source>
</evidence>
<evidence type="ECO:0000256" key="3">
    <source>
        <dbReference type="ARBA" id="ARBA00022598"/>
    </source>
</evidence>
<feature type="binding site" evidence="11">
    <location>
        <position position="669"/>
    </location>
    <ligand>
        <name>Zn(2+)</name>
        <dbReference type="ChEBI" id="CHEBI:29105"/>
    </ligand>
</feature>
<dbReference type="InterPro" id="IPR023033">
    <property type="entry name" value="Ala_tRNA_ligase_euk/bac"/>
</dbReference>
<dbReference type="SUPFAM" id="SSF55681">
    <property type="entry name" value="Class II aaRS and biotin synthetases"/>
    <property type="match status" value="1"/>
</dbReference>
<dbReference type="InterPro" id="IPR050058">
    <property type="entry name" value="Ala-tRNA_ligase"/>
</dbReference>
<evidence type="ECO:0000256" key="2">
    <source>
        <dbReference type="ARBA" id="ARBA00022555"/>
    </source>
</evidence>
<dbReference type="RefSeq" id="WP_129653410.1">
    <property type="nucleotide sequence ID" value="NZ_ML142908.1"/>
</dbReference>
<sequence>MTSQEVRNQFLNFFKEKNHKIVPSAPMVMKNDPTLMFTNAGMNQFKEFFLGNTVPKSKRVTDTQKCLRVSGKHNDLEEVGKDTYHHTMFEMLGNWSFGDYFKKEAIQWAWELLTEVYKIDKDSLYVSVFEGSKDADQLEMDKEAYDLWKAIVPEDRIIMGNKKDNFWEMGDQGPCGPCSEIHVDLRSKEEKEKVPGASLVNQDDPLVVEIWNLVFIQYNRKANGDLEDLPEKHIDTGMGFERLCMALQGVKSNYDTDVFTPLIREIDTITGQKYGKNEETDIAIRVVADHIRAVAFAIADGQLPSNTGAGYVIRRILRRAIRYGFTFLGTKQPFIYRLVNVLVESMGKAFPELSKHRQLIENVIKEEENSFLGTLEQGLVLLDSVIKSSKNKTVSGEKAFELYDTFGFPIDLTSLILEEKGYQLDVEGFEKALKAQKDRSRAASEVSKDDWTVLMQDSEQEFIGYDSLEATVKLVKYRKVTSKKEGDQYQLVFNLTPFYAEGGGQVGDKGYLEASNGDVTYIVDTKRENNEIVHFADGLPKDVSGSFKAVVDKKQRWRTASNHTATHLLHQALREVLGDHVEQKGSAVHSKYLRFDFSHFSKLTTKELRDVENFVNARIEGQLPFEENRNIPIKEAMEQGAMALFGEKYGDTVRTVRFGQSIELCGGTHVKNTGDIWHFKIVSEGAVAAGIRRIEAITSDAAKDFYFQNNRMLYEIKDLLSNAQDPVKAVAGLQEENTALKKQVEQLLKDKAKGLKNELISELKDINGVQFLAKKVDLDAAGIKDLSFEIGGQVSDVFLLLAAENDGKALLSCYISKDLASNKGLNAGSIVRELGKHIQGGGGGQPFFATAGGKNPEGIPVALANAEEMIRTTT</sequence>
<dbReference type="SUPFAM" id="SSF50447">
    <property type="entry name" value="Translation proteins"/>
    <property type="match status" value="1"/>
</dbReference>
<dbReference type="InterPro" id="IPR002318">
    <property type="entry name" value="Ala-tRNA-lgiase_IIc"/>
</dbReference>
<keyword evidence="3 11" id="KW-0436">Ligase</keyword>
<evidence type="ECO:0000259" key="12">
    <source>
        <dbReference type="PROSITE" id="PS50860"/>
    </source>
</evidence>
<comment type="cofactor">
    <cofactor evidence="11">
        <name>Zn(2+)</name>
        <dbReference type="ChEBI" id="CHEBI:29105"/>
    </cofactor>
    <text evidence="11">Binds 1 zinc ion per subunit.</text>
</comment>
<name>A0A444VM37_9FLAO</name>
<dbReference type="Proteomes" id="UP000290261">
    <property type="component" value="Unassembled WGS sequence"/>
</dbReference>
<dbReference type="FunFam" id="3.30.980.10:FF:000004">
    <property type="entry name" value="Alanine--tRNA ligase, cytoplasmic"/>
    <property type="match status" value="1"/>
</dbReference>
<dbReference type="EC" id="6.1.1.7" evidence="11"/>
<keyword evidence="11" id="KW-0963">Cytoplasm</keyword>
<dbReference type="InterPro" id="IPR018162">
    <property type="entry name" value="Ala-tRNA-ligase_IIc_anticod-bd"/>
</dbReference>
<keyword evidence="6 11" id="KW-0862">Zinc</keyword>
<dbReference type="SUPFAM" id="SSF55186">
    <property type="entry name" value="ThrRS/AlaRS common domain"/>
    <property type="match status" value="1"/>
</dbReference>
<dbReference type="PANTHER" id="PTHR11777">
    <property type="entry name" value="ALANYL-TRNA SYNTHETASE"/>
    <property type="match status" value="1"/>
</dbReference>
<dbReference type="GO" id="GO:0008270">
    <property type="term" value="F:zinc ion binding"/>
    <property type="evidence" value="ECO:0007669"/>
    <property type="project" value="UniProtKB-UniRule"/>
</dbReference>
<evidence type="ECO:0000256" key="5">
    <source>
        <dbReference type="ARBA" id="ARBA00022741"/>
    </source>
</evidence>
<protein>
    <recommendedName>
        <fullName evidence="11">Alanine--tRNA ligase</fullName>
        <ecNumber evidence="11">6.1.1.7</ecNumber>
    </recommendedName>
    <alternativeName>
        <fullName evidence="11">Alanyl-tRNA synthetase</fullName>
        <shortName evidence="11">AlaRS</shortName>
    </alternativeName>
</protein>
<dbReference type="Gene3D" id="3.10.310.40">
    <property type="match status" value="1"/>
</dbReference>
<dbReference type="InterPro" id="IPR018165">
    <property type="entry name" value="Ala-tRNA-synth_IIc_core"/>
</dbReference>
<keyword evidence="7 11" id="KW-0067">ATP-binding</keyword>
<keyword evidence="4 11" id="KW-0479">Metal-binding</keyword>
<dbReference type="InterPro" id="IPR018163">
    <property type="entry name" value="Thr/Ala-tRNA-synth_IIc_edit"/>
</dbReference>
<dbReference type="PANTHER" id="PTHR11777:SF9">
    <property type="entry name" value="ALANINE--TRNA LIGASE, CYTOPLASMIC"/>
    <property type="match status" value="1"/>
</dbReference>
<dbReference type="FunFam" id="3.10.310.40:FF:000001">
    <property type="entry name" value="Alanine--tRNA ligase"/>
    <property type="match status" value="1"/>
</dbReference>
<dbReference type="InterPro" id="IPR018164">
    <property type="entry name" value="Ala-tRNA-synth_IIc_N"/>
</dbReference>